<evidence type="ECO:0000313" key="2">
    <source>
        <dbReference type="Proteomes" id="UP001059663"/>
    </source>
</evidence>
<dbReference type="EMBL" id="CP087977">
    <property type="protein sequence ID" value="UUZ45738.1"/>
    <property type="molecule type" value="Genomic_DNA"/>
</dbReference>
<name>A0AC61U776_9MICO</name>
<accession>A0AC61U776</accession>
<proteinExistence type="predicted"/>
<organism evidence="1 2">
    <name type="scientific">Janibacter limosus</name>
    <dbReference type="NCBI Taxonomy" id="53458"/>
    <lineage>
        <taxon>Bacteria</taxon>
        <taxon>Bacillati</taxon>
        <taxon>Actinomycetota</taxon>
        <taxon>Actinomycetes</taxon>
        <taxon>Micrococcales</taxon>
        <taxon>Intrasporangiaceae</taxon>
        <taxon>Janibacter</taxon>
    </lineage>
</organism>
<reference evidence="1" key="1">
    <citation type="submission" date="2021-11" db="EMBL/GenBank/DDBJ databases">
        <title>Study of the species diversity of bacterial strains isolated from a unique natural object - Shulgan-Tash cave (Bashkiria).</title>
        <authorList>
            <person name="Sazanova A.L."/>
            <person name="Chirak E.R."/>
            <person name="Safronova V.I."/>
        </authorList>
    </citation>
    <scope>NUCLEOTIDE SEQUENCE</scope>
    <source>
        <strain evidence="1">P1</strain>
    </source>
</reference>
<protein>
    <submittedName>
        <fullName evidence="1">Barstar family protein</fullName>
    </submittedName>
</protein>
<sequence>MIHIEAAGVDGLLARAVAGTDHVHLVDGGADREEIYDRFARGLLFPAHFGRNLDALMDCLRDVADRHDAPWTPVWRPGHHDAPDPMHPGGGVGTDPAILDVLSDLDDEYPDLSIVVADR</sequence>
<dbReference type="Proteomes" id="UP001059663">
    <property type="component" value="Chromosome"/>
</dbReference>
<gene>
    <name evidence="1" type="ORF">LP422_07100</name>
</gene>
<evidence type="ECO:0000313" key="1">
    <source>
        <dbReference type="EMBL" id="UUZ45738.1"/>
    </source>
</evidence>